<dbReference type="RefSeq" id="XP_030381009.1">
    <property type="nucleotide sequence ID" value="XM_030525149.1"/>
</dbReference>
<feature type="domain" description="Mutator 2 fork head associated" evidence="1">
    <location>
        <begin position="4"/>
        <end position="96"/>
    </location>
</feature>
<name>A0A6J2TY04_DROLE</name>
<accession>A0A6J2TY04</accession>
<evidence type="ECO:0000313" key="3">
    <source>
        <dbReference type="RefSeq" id="XP_030381009.1"/>
    </source>
</evidence>
<dbReference type="GeneID" id="115628891"/>
<keyword evidence="2" id="KW-1185">Reference proteome</keyword>
<organism evidence="2 3">
    <name type="scientific">Drosophila lebanonensis</name>
    <name type="common">Fruit fly</name>
    <name type="synonym">Scaptodrosophila lebanonensis</name>
    <dbReference type="NCBI Taxonomy" id="7225"/>
    <lineage>
        <taxon>Eukaryota</taxon>
        <taxon>Metazoa</taxon>
        <taxon>Ecdysozoa</taxon>
        <taxon>Arthropoda</taxon>
        <taxon>Hexapoda</taxon>
        <taxon>Insecta</taxon>
        <taxon>Pterygota</taxon>
        <taxon>Neoptera</taxon>
        <taxon>Endopterygota</taxon>
        <taxon>Diptera</taxon>
        <taxon>Brachycera</taxon>
        <taxon>Muscomorpha</taxon>
        <taxon>Ephydroidea</taxon>
        <taxon>Drosophilidae</taxon>
        <taxon>Scaptodrosophila</taxon>
    </lineage>
</organism>
<dbReference type="Proteomes" id="UP000504634">
    <property type="component" value="Unplaced"/>
</dbReference>
<evidence type="ECO:0000259" key="1">
    <source>
        <dbReference type="Pfam" id="PF18221"/>
    </source>
</evidence>
<gene>
    <name evidence="3" type="primary">LOC115628891</name>
</gene>
<reference evidence="3" key="1">
    <citation type="submission" date="2025-08" db="UniProtKB">
        <authorList>
            <consortium name="RefSeq"/>
        </authorList>
    </citation>
    <scope>IDENTIFICATION</scope>
    <source>
        <strain evidence="3">11010-0011.00</strain>
        <tissue evidence="3">Whole body</tissue>
    </source>
</reference>
<dbReference type="AlphaFoldDB" id="A0A6J2TY04"/>
<sequence length="120" mass="13467">MPRLRISGQPTVQLQPYHSYRFGSSPIVELQIEHESVEQFHGALGVSPDFVVRLVAWSGKVYVNGEDVAAKDIGFEIADDRGFVELRFGDVPAELYFESTMYEDTDSGYEDGYRGAPPFD</sequence>
<dbReference type="Pfam" id="PF18221">
    <property type="entry name" value="MU2_FHA"/>
    <property type="match status" value="1"/>
</dbReference>
<dbReference type="Gene3D" id="2.60.200.20">
    <property type="match status" value="1"/>
</dbReference>
<dbReference type="InterPro" id="IPR040513">
    <property type="entry name" value="MU2_FHA"/>
</dbReference>
<evidence type="ECO:0000313" key="2">
    <source>
        <dbReference type="Proteomes" id="UP000504634"/>
    </source>
</evidence>
<proteinExistence type="predicted"/>
<protein>
    <submittedName>
        <fullName evidence="3">Uncharacterized protein LOC115628891</fullName>
    </submittedName>
</protein>